<dbReference type="InterPro" id="IPR036513">
    <property type="entry name" value="STAS_dom_sf"/>
</dbReference>
<dbReference type="SUPFAM" id="SSF52091">
    <property type="entry name" value="SpoIIaa-like"/>
    <property type="match status" value="1"/>
</dbReference>
<dbReference type="Proteomes" id="UP000095280">
    <property type="component" value="Unplaced"/>
</dbReference>
<organism evidence="1 2">
    <name type="scientific">Macrostomum lignano</name>
    <dbReference type="NCBI Taxonomy" id="282301"/>
    <lineage>
        <taxon>Eukaryota</taxon>
        <taxon>Metazoa</taxon>
        <taxon>Spiralia</taxon>
        <taxon>Lophotrochozoa</taxon>
        <taxon>Platyhelminthes</taxon>
        <taxon>Rhabditophora</taxon>
        <taxon>Macrostomorpha</taxon>
        <taxon>Macrostomida</taxon>
        <taxon>Macrostomidae</taxon>
        <taxon>Macrostomum</taxon>
    </lineage>
</organism>
<dbReference type="AlphaFoldDB" id="A0A1I8FB97"/>
<protein>
    <submittedName>
        <fullName evidence="2">LAM_G_DOMAIN domain-containing protein</fullName>
    </submittedName>
</protein>
<proteinExistence type="predicted"/>
<dbReference type="Gene3D" id="3.30.750.24">
    <property type="entry name" value="STAS domain"/>
    <property type="match status" value="1"/>
</dbReference>
<evidence type="ECO:0000313" key="1">
    <source>
        <dbReference type="Proteomes" id="UP000095280"/>
    </source>
</evidence>
<dbReference type="PROSITE" id="PS51257">
    <property type="entry name" value="PROKAR_LIPOPROTEIN"/>
    <property type="match status" value="1"/>
</dbReference>
<sequence>MPSDRDANFVTMGLSAACLRGCYLGGRHEEPDFQPSSAAQAMLVLVLLADGPYFRLDPYLRAGLHHSRIVNQTSGASPGIDFSVWLGGTLSVLILDCDPRLGYGLGFHPVLRGPAHPVAQDSGPWPHWRHGYLQKRPGVRGLAEELPGLKIRPLRRRVELCQRGTIPGLRAGSWPSRLGDPPRRNQSAELKLSIQNQIGKERVHHFVLDCSSWVVDLSADQKKQGYRVLFARCKESVRLHLHLHDFYKHADRSLFFISLHDAVLYASNVPRDLSGRDFVSSEHVNEAIEIEGEEGMPATNLITILLYLDYSLSCSG</sequence>
<keyword evidence="1" id="KW-1185">Reference proteome</keyword>
<name>A0A1I8FB97_9PLAT</name>
<accession>A0A1I8FB97</accession>
<dbReference type="WBParaSite" id="maker-unitig_27102-snap-gene-0.1-mRNA-1">
    <property type="protein sequence ID" value="maker-unitig_27102-snap-gene-0.1-mRNA-1"/>
    <property type="gene ID" value="maker-unitig_27102-snap-gene-0.1"/>
</dbReference>
<reference evidence="2" key="1">
    <citation type="submission" date="2016-11" db="UniProtKB">
        <authorList>
            <consortium name="WormBaseParasite"/>
        </authorList>
    </citation>
    <scope>IDENTIFICATION</scope>
</reference>
<evidence type="ECO:0000313" key="2">
    <source>
        <dbReference type="WBParaSite" id="maker-unitig_27102-snap-gene-0.1-mRNA-1"/>
    </source>
</evidence>